<dbReference type="SUPFAM" id="SSF46785">
    <property type="entry name" value="Winged helix' DNA-binding domain"/>
    <property type="match status" value="1"/>
</dbReference>
<proteinExistence type="predicted"/>
<dbReference type="RefSeq" id="WP_015403089.1">
    <property type="nucleotide sequence ID" value="NC_020304.1"/>
</dbReference>
<dbReference type="Pfam" id="PF01047">
    <property type="entry name" value="MarR"/>
    <property type="match status" value="1"/>
</dbReference>
<sequence length="160" mass="17898">MTNEKTVEQARFIASAGRKLKDHVFSIQSGLHSGRVCCQGEELSTAQVQMLMTLHGCGKSTISHLAEKLNVSPPSASCMVDRLEDKGFVHRERSIEDRRKVVVHLSKMAAVQAEKMEEAVLAAFLDLVEKVGPETAQKWCEVLERVEQVLSKQERVNDHE</sequence>
<dbReference type="HOGENOM" id="CLU_1649420_0_0_7"/>
<dbReference type="GO" id="GO:0003700">
    <property type="term" value="F:DNA-binding transcription factor activity"/>
    <property type="evidence" value="ECO:0007669"/>
    <property type="project" value="InterPro"/>
</dbReference>
<dbReference type="PANTHER" id="PTHR33164">
    <property type="entry name" value="TRANSCRIPTIONAL REGULATOR, MARR FAMILY"/>
    <property type="match status" value="1"/>
</dbReference>
<evidence type="ECO:0000259" key="1">
    <source>
        <dbReference type="PROSITE" id="PS50995"/>
    </source>
</evidence>
<dbReference type="InterPro" id="IPR036388">
    <property type="entry name" value="WH-like_DNA-bd_sf"/>
</dbReference>
<dbReference type="Gene3D" id="1.10.10.10">
    <property type="entry name" value="Winged helix-like DNA-binding domain superfamily/Winged helix DNA-binding domain"/>
    <property type="match status" value="1"/>
</dbReference>
<dbReference type="KEGG" id="dsf:UWK_00819"/>
<dbReference type="InterPro" id="IPR039422">
    <property type="entry name" value="MarR/SlyA-like"/>
</dbReference>
<protein>
    <submittedName>
        <fullName evidence="2">Transcriptional regulator</fullName>
    </submittedName>
</protein>
<name>M1P1L2_DESSD</name>
<dbReference type="EMBL" id="CP003985">
    <property type="protein sequence ID" value="AGF77393.1"/>
    <property type="molecule type" value="Genomic_DNA"/>
</dbReference>
<dbReference type="STRING" id="1167006.UWK_00819"/>
<dbReference type="PANTHER" id="PTHR33164:SF43">
    <property type="entry name" value="HTH-TYPE TRANSCRIPTIONAL REPRESSOR YETL"/>
    <property type="match status" value="1"/>
</dbReference>
<reference evidence="3" key="1">
    <citation type="journal article" date="2013" name="Stand. Genomic Sci.">
        <title>Complete genome sequence of Desulfocapsa sulfexigens, a marine deltaproteobacterium specialized in disproportionating inorganic sulfur compounds.</title>
        <authorList>
            <person name="Finster K.W."/>
            <person name="Kjeldsen K.U."/>
            <person name="Kube M."/>
            <person name="Reinhardt R."/>
            <person name="Mussmann M."/>
            <person name="Amann R."/>
            <person name="Schreiber L."/>
        </authorList>
    </citation>
    <scope>NUCLEOTIDE SEQUENCE [LARGE SCALE GENOMIC DNA]</scope>
    <source>
        <strain evidence="3">DSM 10523 / SB164P1</strain>
    </source>
</reference>
<dbReference type="GO" id="GO:0006950">
    <property type="term" value="P:response to stress"/>
    <property type="evidence" value="ECO:0007669"/>
    <property type="project" value="TreeGrafter"/>
</dbReference>
<dbReference type="AlphaFoldDB" id="M1P1L2"/>
<feature type="domain" description="HTH marR-type" evidence="1">
    <location>
        <begin position="6"/>
        <end position="148"/>
    </location>
</feature>
<evidence type="ECO:0000313" key="2">
    <source>
        <dbReference type="EMBL" id="AGF77393.1"/>
    </source>
</evidence>
<dbReference type="OrthoDB" id="512297at2"/>
<dbReference type="eggNOG" id="COG1846">
    <property type="taxonomic scope" value="Bacteria"/>
</dbReference>
<gene>
    <name evidence="2" type="ordered locus">UWK_00819</name>
</gene>
<keyword evidence="3" id="KW-1185">Reference proteome</keyword>
<organism evidence="2 3">
    <name type="scientific">Desulfocapsa sulfexigens (strain DSM 10523 / SB164P1)</name>
    <dbReference type="NCBI Taxonomy" id="1167006"/>
    <lineage>
        <taxon>Bacteria</taxon>
        <taxon>Pseudomonadati</taxon>
        <taxon>Thermodesulfobacteriota</taxon>
        <taxon>Desulfobulbia</taxon>
        <taxon>Desulfobulbales</taxon>
        <taxon>Desulfocapsaceae</taxon>
        <taxon>Desulfocapsa</taxon>
    </lineage>
</organism>
<dbReference type="InterPro" id="IPR000835">
    <property type="entry name" value="HTH_MarR-typ"/>
</dbReference>
<dbReference type="Proteomes" id="UP000011721">
    <property type="component" value="Chromosome"/>
</dbReference>
<dbReference type="InterPro" id="IPR036390">
    <property type="entry name" value="WH_DNA-bd_sf"/>
</dbReference>
<evidence type="ECO:0000313" key="3">
    <source>
        <dbReference type="Proteomes" id="UP000011721"/>
    </source>
</evidence>
<dbReference type="PROSITE" id="PS50995">
    <property type="entry name" value="HTH_MARR_2"/>
    <property type="match status" value="1"/>
</dbReference>
<accession>M1P1L2</accession>
<dbReference type="SMART" id="SM00347">
    <property type="entry name" value="HTH_MARR"/>
    <property type="match status" value="1"/>
</dbReference>